<comment type="subcellular location">
    <subcellularLocation>
        <location evidence="1">Cell membrane</location>
        <topology evidence="1">Multi-pass membrane protein</topology>
    </subcellularLocation>
</comment>
<evidence type="ECO:0000313" key="7">
    <source>
        <dbReference type="EMBL" id="AAC79451.1"/>
    </source>
</evidence>
<accession>Q9Z3V6</accession>
<name>Q9Z3V6_9HYPH</name>
<keyword evidence="2" id="KW-1003">Cell membrane</keyword>
<keyword evidence="5 6" id="KW-0472">Membrane</keyword>
<dbReference type="Pfam" id="PF03626">
    <property type="entry name" value="COX4_pro"/>
    <property type="match status" value="1"/>
</dbReference>
<evidence type="ECO:0000256" key="5">
    <source>
        <dbReference type="ARBA" id="ARBA00023136"/>
    </source>
</evidence>
<sequence length="90" mass="9599">MFFALLPLARIFLTVLVLAIAGAVIATLSAGNLIAIGAVLVIAFIKARFVILDFMEMRHGQRAMAASLLLWCALLLAVAMARPVIISTFA</sequence>
<evidence type="ECO:0000256" key="6">
    <source>
        <dbReference type="SAM" id="Phobius"/>
    </source>
</evidence>
<dbReference type="AlphaFoldDB" id="Q9Z3V6"/>
<dbReference type="InterPro" id="IPR005171">
    <property type="entry name" value="Cyt_c_oxidase_su4_prok"/>
</dbReference>
<feature type="transmembrane region" description="Helical" evidence="6">
    <location>
        <begin position="33"/>
        <end position="51"/>
    </location>
</feature>
<protein>
    <submittedName>
        <fullName evidence="7">NorF</fullName>
    </submittedName>
</protein>
<gene>
    <name evidence="7" type="primary">norF</name>
</gene>
<evidence type="ECO:0000256" key="1">
    <source>
        <dbReference type="ARBA" id="ARBA00004651"/>
    </source>
</evidence>
<keyword evidence="3 6" id="KW-0812">Transmembrane</keyword>
<evidence type="ECO:0000256" key="3">
    <source>
        <dbReference type="ARBA" id="ARBA00022692"/>
    </source>
</evidence>
<evidence type="ECO:0000256" key="4">
    <source>
        <dbReference type="ARBA" id="ARBA00022989"/>
    </source>
</evidence>
<proteinExistence type="predicted"/>
<feature type="transmembrane region" description="Helical" evidence="6">
    <location>
        <begin position="63"/>
        <end position="85"/>
    </location>
</feature>
<organism evidence="7">
    <name type="scientific">Pseudomonas sp. G-179</name>
    <dbReference type="NCBI Taxonomy" id="71238"/>
    <lineage>
        <taxon>Bacteria</taxon>
        <taxon>Pseudomonadati</taxon>
        <taxon>Pseudomonadota</taxon>
        <taxon>Alphaproteobacteria</taxon>
        <taxon>Hyphomicrobiales</taxon>
        <taxon>Rhizobiaceae</taxon>
    </lineage>
</organism>
<dbReference type="EMBL" id="AF083948">
    <property type="protein sequence ID" value="AAC79451.1"/>
    <property type="molecule type" value="Genomic_DNA"/>
</dbReference>
<evidence type="ECO:0000256" key="2">
    <source>
        <dbReference type="ARBA" id="ARBA00022475"/>
    </source>
</evidence>
<reference evidence="7" key="1">
    <citation type="journal article" date="1999" name="J. Bacteriol.">
        <title>The periplasmic nitrate reductase in Pseudomonas sp. strain G-179 catalyzes the first step of denitrification.</title>
        <authorList>
            <person name="Bedzyk L."/>
            <person name="Wang T."/>
            <person name="Ye R.W."/>
        </authorList>
    </citation>
    <scope>NUCLEOTIDE SEQUENCE</scope>
    <source>
        <strain evidence="7">G-179</strain>
    </source>
</reference>
<dbReference type="GO" id="GO:0005886">
    <property type="term" value="C:plasma membrane"/>
    <property type="evidence" value="ECO:0007669"/>
    <property type="project" value="UniProtKB-SubCell"/>
</dbReference>
<keyword evidence="4 6" id="KW-1133">Transmembrane helix</keyword>